<organism evidence="2 3">
    <name type="scientific">Dibothriocephalus latus</name>
    <name type="common">Fish tapeworm</name>
    <name type="synonym">Diphyllobothrium latum</name>
    <dbReference type="NCBI Taxonomy" id="60516"/>
    <lineage>
        <taxon>Eukaryota</taxon>
        <taxon>Metazoa</taxon>
        <taxon>Spiralia</taxon>
        <taxon>Lophotrochozoa</taxon>
        <taxon>Platyhelminthes</taxon>
        <taxon>Cestoda</taxon>
        <taxon>Eucestoda</taxon>
        <taxon>Diphyllobothriidea</taxon>
        <taxon>Diphyllobothriidae</taxon>
        <taxon>Dibothriocephalus</taxon>
    </lineage>
</organism>
<accession>A0A3P7Q1V2</accession>
<proteinExistence type="predicted"/>
<gene>
    <name evidence="2" type="ORF">DILT_LOCUS14442</name>
</gene>
<reference evidence="2 3" key="1">
    <citation type="submission" date="2018-11" db="EMBL/GenBank/DDBJ databases">
        <authorList>
            <consortium name="Pathogen Informatics"/>
        </authorList>
    </citation>
    <scope>NUCLEOTIDE SEQUENCE [LARGE SCALE GENOMIC DNA]</scope>
</reference>
<protein>
    <submittedName>
        <fullName evidence="2">Uncharacterized protein</fullName>
    </submittedName>
</protein>
<feature type="transmembrane region" description="Helical" evidence="1">
    <location>
        <begin position="46"/>
        <end position="65"/>
    </location>
</feature>
<dbReference type="EMBL" id="UYRU01074307">
    <property type="protein sequence ID" value="VDN24476.1"/>
    <property type="molecule type" value="Genomic_DNA"/>
</dbReference>
<evidence type="ECO:0000313" key="3">
    <source>
        <dbReference type="Proteomes" id="UP000281553"/>
    </source>
</evidence>
<sequence length="89" mass="9368">MNSPRSDAYHILGALLASALALALLAFVFAVKSCAGSLEKLSGTLLLLNCIPGILVLAAVAYYNARLDNTCRIMAVIGMTFAQAKLLLK</sequence>
<name>A0A3P7Q1V2_DIBLA</name>
<dbReference type="Proteomes" id="UP000281553">
    <property type="component" value="Unassembled WGS sequence"/>
</dbReference>
<evidence type="ECO:0000256" key="1">
    <source>
        <dbReference type="SAM" id="Phobius"/>
    </source>
</evidence>
<keyword evidence="1" id="KW-1133">Transmembrane helix</keyword>
<keyword evidence="1" id="KW-0812">Transmembrane</keyword>
<keyword evidence="3" id="KW-1185">Reference proteome</keyword>
<dbReference type="AlphaFoldDB" id="A0A3P7Q1V2"/>
<keyword evidence="1" id="KW-0472">Membrane</keyword>
<evidence type="ECO:0000313" key="2">
    <source>
        <dbReference type="EMBL" id="VDN24476.1"/>
    </source>
</evidence>